<reference evidence="8 9" key="1">
    <citation type="submission" date="2014-10" db="EMBL/GenBank/DDBJ databases">
        <title>Draft genome sequence of the proteorhodopsin-containing marine bacterium Dokdonia donghaensis.</title>
        <authorList>
            <person name="Gomez-Consarnau L."/>
            <person name="Gonzalez J.M."/>
            <person name="Riedel T."/>
            <person name="Jaenicke S."/>
            <person name="Wagner-Doebler I."/>
            <person name="Fuhrman J.A."/>
        </authorList>
    </citation>
    <scope>NUCLEOTIDE SEQUENCE [LARGE SCALE GENOMIC DNA]</scope>
    <source>
        <strain evidence="8 9">DSW-1</strain>
    </source>
</reference>
<dbReference type="PANTHER" id="PTHR40394:SF2">
    <property type="entry name" value="QUINOL:CYTOCHROME C OXIDOREDUCTASE MEMBRANE PROTEIN"/>
    <property type="match status" value="1"/>
</dbReference>
<dbReference type="AlphaFoldDB" id="A0A0A2GVM4"/>
<accession>A0A0A2GVM4</accession>
<evidence type="ECO:0000256" key="3">
    <source>
        <dbReference type="ARBA" id="ARBA00023004"/>
    </source>
</evidence>
<dbReference type="Proteomes" id="UP000030140">
    <property type="component" value="Unassembled WGS sequence"/>
</dbReference>
<keyword evidence="1 4" id="KW-0349">Heme</keyword>
<evidence type="ECO:0000256" key="4">
    <source>
        <dbReference type="PROSITE-ProRule" id="PRU00433"/>
    </source>
</evidence>
<evidence type="ECO:0000259" key="7">
    <source>
        <dbReference type="PROSITE" id="PS51007"/>
    </source>
</evidence>
<keyword evidence="9" id="KW-1185">Reference proteome</keyword>
<evidence type="ECO:0000256" key="5">
    <source>
        <dbReference type="SAM" id="MobiDB-lite"/>
    </source>
</evidence>
<dbReference type="PROSITE" id="PS51007">
    <property type="entry name" value="CYTC"/>
    <property type="match status" value="1"/>
</dbReference>
<feature type="region of interest" description="Disordered" evidence="5">
    <location>
        <begin position="211"/>
        <end position="232"/>
    </location>
</feature>
<evidence type="ECO:0000256" key="6">
    <source>
        <dbReference type="SAM" id="SignalP"/>
    </source>
</evidence>
<feature type="signal peptide" evidence="6">
    <location>
        <begin position="1"/>
        <end position="21"/>
    </location>
</feature>
<dbReference type="Gene3D" id="1.10.760.10">
    <property type="entry name" value="Cytochrome c-like domain"/>
    <property type="match status" value="1"/>
</dbReference>
<comment type="caution">
    <text evidence="8">The sequence shown here is derived from an EMBL/GenBank/DDBJ whole genome shotgun (WGS) entry which is preliminary data.</text>
</comment>
<dbReference type="PROSITE" id="PS51257">
    <property type="entry name" value="PROKAR_LIPOPROTEIN"/>
    <property type="match status" value="1"/>
</dbReference>
<evidence type="ECO:0000256" key="1">
    <source>
        <dbReference type="ARBA" id="ARBA00022617"/>
    </source>
</evidence>
<dbReference type="GO" id="GO:0009055">
    <property type="term" value="F:electron transfer activity"/>
    <property type="evidence" value="ECO:0007669"/>
    <property type="project" value="InterPro"/>
</dbReference>
<evidence type="ECO:0000313" key="8">
    <source>
        <dbReference type="EMBL" id="KGO07282.1"/>
    </source>
</evidence>
<protein>
    <submittedName>
        <fullName evidence="8">Cytochrome C</fullName>
    </submittedName>
</protein>
<keyword evidence="3 4" id="KW-0408">Iron</keyword>
<dbReference type="GO" id="GO:0020037">
    <property type="term" value="F:heme binding"/>
    <property type="evidence" value="ECO:0007669"/>
    <property type="project" value="InterPro"/>
</dbReference>
<organism evidence="8 9">
    <name type="scientific">Dokdonia donghaensis DSW-1</name>
    <dbReference type="NCBI Taxonomy" id="1300343"/>
    <lineage>
        <taxon>Bacteria</taxon>
        <taxon>Pseudomonadati</taxon>
        <taxon>Bacteroidota</taxon>
        <taxon>Flavobacteriia</taxon>
        <taxon>Flavobacteriales</taxon>
        <taxon>Flavobacteriaceae</taxon>
        <taxon>Dokdonia</taxon>
    </lineage>
</organism>
<dbReference type="PATRIC" id="fig|1300343.5.peg.1058"/>
<gene>
    <name evidence="8" type="ORF">NV36_10865</name>
</gene>
<feature type="chain" id="PRO_5001987827" evidence="6">
    <location>
        <begin position="22"/>
        <end position="232"/>
    </location>
</feature>
<dbReference type="OrthoDB" id="9796771at2"/>
<keyword evidence="2 4" id="KW-0479">Metal-binding</keyword>
<evidence type="ECO:0000256" key="2">
    <source>
        <dbReference type="ARBA" id="ARBA00022723"/>
    </source>
</evidence>
<dbReference type="SUPFAM" id="SSF46626">
    <property type="entry name" value="Cytochrome c"/>
    <property type="match status" value="1"/>
</dbReference>
<dbReference type="GO" id="GO:0046872">
    <property type="term" value="F:metal ion binding"/>
    <property type="evidence" value="ECO:0007669"/>
    <property type="project" value="UniProtKB-KW"/>
</dbReference>
<sequence length="232" mass="25749">MKNIFKIAVLFIAFGSMISCQDDNKPNYQYMPNMYVSVGYETYGKYEVFPEGYEALKPAEGSVMRGWLPYDYENTIEGKASAKANLKNPLPYTEENYVKGNELYNIYCGICHGVKGDGKGTLAKREKILGVPAYNDAGRAITEGSVYHVMYYGINSMGSYASQMTEDELWMVDHYVMGLKDALDGKPERAFTAAEIIEEMTEGKIDTDLNEGAVDAIPGPESEPMNAAGNEH</sequence>
<dbReference type="InterPro" id="IPR009056">
    <property type="entry name" value="Cyt_c-like_dom"/>
</dbReference>
<evidence type="ECO:0000313" key="9">
    <source>
        <dbReference type="Proteomes" id="UP000030140"/>
    </source>
</evidence>
<feature type="domain" description="Cytochrome c" evidence="7">
    <location>
        <begin position="95"/>
        <end position="180"/>
    </location>
</feature>
<dbReference type="RefSeq" id="WP_035327166.1">
    <property type="nucleotide sequence ID" value="NZ_CP015125.1"/>
</dbReference>
<dbReference type="KEGG" id="ddo:I597_1047"/>
<proteinExistence type="predicted"/>
<dbReference type="EMBL" id="JSAQ01000001">
    <property type="protein sequence ID" value="KGO07282.1"/>
    <property type="molecule type" value="Genomic_DNA"/>
</dbReference>
<keyword evidence="6" id="KW-0732">Signal</keyword>
<dbReference type="InterPro" id="IPR036909">
    <property type="entry name" value="Cyt_c-like_dom_sf"/>
</dbReference>
<dbReference type="PANTHER" id="PTHR40394">
    <property type="entry name" value="LIPOPROTEIN-RELATED"/>
    <property type="match status" value="1"/>
</dbReference>
<dbReference type="Pfam" id="PF13442">
    <property type="entry name" value="Cytochrome_CBB3"/>
    <property type="match status" value="1"/>
</dbReference>
<name>A0A0A2GVM4_9FLAO</name>